<dbReference type="Gene3D" id="3.90.226.10">
    <property type="entry name" value="2-enoyl-CoA Hydratase, Chain A, domain 1"/>
    <property type="match status" value="1"/>
</dbReference>
<dbReference type="GO" id="GO:0008236">
    <property type="term" value="F:serine-type peptidase activity"/>
    <property type="evidence" value="ECO:0007669"/>
    <property type="project" value="InterPro"/>
</dbReference>
<dbReference type="PANTHER" id="PTHR32060:SF30">
    <property type="entry name" value="CARBOXY-TERMINAL PROCESSING PROTEASE CTPA"/>
    <property type="match status" value="1"/>
</dbReference>
<evidence type="ECO:0000313" key="3">
    <source>
        <dbReference type="Proteomes" id="UP000070513"/>
    </source>
</evidence>
<dbReference type="SMART" id="SM00245">
    <property type="entry name" value="TSPc"/>
    <property type="match status" value="1"/>
</dbReference>
<dbReference type="GO" id="GO:0007165">
    <property type="term" value="P:signal transduction"/>
    <property type="evidence" value="ECO:0007669"/>
    <property type="project" value="TreeGrafter"/>
</dbReference>
<dbReference type="GO" id="GO:0006508">
    <property type="term" value="P:proteolysis"/>
    <property type="evidence" value="ECO:0007669"/>
    <property type="project" value="InterPro"/>
</dbReference>
<reference evidence="3" key="1">
    <citation type="submission" date="2015-12" db="EMBL/GenBank/DDBJ databases">
        <title>Genome sequence of a biocontrol rhizobacterium Chryseobacterium kwangjuense strain KJ1R5 isolated from pepper (Capsicum annuum L.).</title>
        <authorList>
            <person name="Jeong J.-J."/>
            <person name="Park H."/>
            <person name="Mannaa M."/>
            <person name="Sang M.K."/>
            <person name="Choi I.-G."/>
            <person name="Kim K.D."/>
        </authorList>
    </citation>
    <scope>NUCLEOTIDE SEQUENCE [LARGE SCALE GENOMIC DNA]</scope>
    <source>
        <strain evidence="3">KJ1R5</strain>
    </source>
</reference>
<dbReference type="InterPro" id="IPR036034">
    <property type="entry name" value="PDZ_sf"/>
</dbReference>
<feature type="domain" description="Tail specific protease" evidence="1">
    <location>
        <begin position="340"/>
        <end position="545"/>
    </location>
</feature>
<dbReference type="SUPFAM" id="SSF52096">
    <property type="entry name" value="ClpP/crotonase"/>
    <property type="match status" value="1"/>
</dbReference>
<protein>
    <recommendedName>
        <fullName evidence="1">Tail specific protease domain-containing protein</fullName>
    </recommendedName>
</protein>
<evidence type="ECO:0000313" key="2">
    <source>
        <dbReference type="EMBL" id="KXH81182.1"/>
    </source>
</evidence>
<gene>
    <name evidence="2" type="ORF">AU378_15800</name>
</gene>
<dbReference type="EMBL" id="LPUR01000016">
    <property type="protein sequence ID" value="KXH81182.1"/>
    <property type="molecule type" value="Genomic_DNA"/>
</dbReference>
<dbReference type="OrthoDB" id="5379939at2"/>
<dbReference type="Gene3D" id="3.30.750.44">
    <property type="match status" value="1"/>
</dbReference>
<dbReference type="InterPro" id="IPR041126">
    <property type="entry name" value="CPAF_PDZ"/>
</dbReference>
<dbReference type="Pfam" id="PF17816">
    <property type="entry name" value="PDZ_4"/>
    <property type="match status" value="1"/>
</dbReference>
<dbReference type="PANTHER" id="PTHR32060">
    <property type="entry name" value="TAIL-SPECIFIC PROTEASE"/>
    <property type="match status" value="1"/>
</dbReference>
<reference evidence="2 3" key="2">
    <citation type="journal article" date="2016" name="Genome Announc.">
        <title>Draft Genome Sequence of a Biocontrol Rhizobacterium, Chryseobacterium kwangjuense Strain KJ1R5, Isolated from Pepper (Capsicum annuum).</title>
        <authorList>
            <person name="Jeong J.J."/>
            <person name="Park H."/>
            <person name="Park B.H."/>
            <person name="Mannaa M."/>
            <person name="Sang M.K."/>
            <person name="Choi I.G."/>
            <person name="Kim K.D."/>
        </authorList>
    </citation>
    <scope>NUCLEOTIDE SEQUENCE [LARGE SCALE GENOMIC DNA]</scope>
    <source>
        <strain evidence="2 3">KJ1R5</strain>
    </source>
</reference>
<sequence length="570" mass="64984">MKIKFFLGILISVVIGIWFFSKKNTQQEPVVLFYNSTGNLLNDSAVSERGRTLLELCKVWGVLKYHAVEDDIPTSFDEVLVKDYESLTKGNTDLNALISEKLSKNPDDKELAYSSYIGFLPDKSWLETSEIITAENKKKLINYIIKSYRNSDDRLVKAEQNGELNFEDDSLWYDEAKTTPAKRFLSLCKLWNIVRYYYPYFNDISGTWNDVFLEMLPLFVNAKNQQEYDTAVRIFGSKLKDSHVAVKMRDTDEYDEKYVGNAILKTIDGRTFVTGFIVNSVQSSLRKGDEVLHVDGKPVNSIQESLKKINSGSSETVLMRDVNRLLLLSKKKILGIEVIRQGRIIQIQEHLTDINTARKAEEKEYKSKAGKAVSKLIGKNIGYIKISDIFSGNFRVSYEKIRHSKAIIFDLRAYPNEIAVDFLKYFDTRPFQTMNLYRADANYPGMMRTIENEMHIPEPKNDAYTGPVVLLTNEYTQSQGESMLLAMKSIKNSVTLGDYTAGTNGNVMIVTLPGKMKIRMSGIGVLLPDYTATQRTGIRPDILVKEDILSVMRGEDIQLKEAINYINKKL</sequence>
<accession>A0A135W8Y1</accession>
<dbReference type="AlphaFoldDB" id="A0A135W8Y1"/>
<organism evidence="2 3">
    <name type="scientific">Chryseobacterium kwangjuense</name>
    <dbReference type="NCBI Taxonomy" id="267125"/>
    <lineage>
        <taxon>Bacteria</taxon>
        <taxon>Pseudomonadati</taxon>
        <taxon>Bacteroidota</taxon>
        <taxon>Flavobacteriia</taxon>
        <taxon>Flavobacteriales</taxon>
        <taxon>Weeksellaceae</taxon>
        <taxon>Chryseobacterium group</taxon>
        <taxon>Chryseobacterium</taxon>
    </lineage>
</organism>
<dbReference type="Proteomes" id="UP000070513">
    <property type="component" value="Unassembled WGS sequence"/>
</dbReference>
<proteinExistence type="predicted"/>
<comment type="caution">
    <text evidence="2">The sequence shown here is derived from an EMBL/GenBank/DDBJ whole genome shotgun (WGS) entry which is preliminary data.</text>
</comment>
<dbReference type="Pfam" id="PF03572">
    <property type="entry name" value="Peptidase_S41"/>
    <property type="match status" value="1"/>
</dbReference>
<dbReference type="RefSeq" id="WP_062652363.1">
    <property type="nucleotide sequence ID" value="NZ_LPUR01000016.1"/>
</dbReference>
<dbReference type="GO" id="GO:0030288">
    <property type="term" value="C:outer membrane-bounded periplasmic space"/>
    <property type="evidence" value="ECO:0007669"/>
    <property type="project" value="TreeGrafter"/>
</dbReference>
<dbReference type="Gene3D" id="2.30.42.10">
    <property type="match status" value="1"/>
</dbReference>
<dbReference type="InterPro" id="IPR005151">
    <property type="entry name" value="Tail-specific_protease"/>
</dbReference>
<dbReference type="GO" id="GO:0004175">
    <property type="term" value="F:endopeptidase activity"/>
    <property type="evidence" value="ECO:0007669"/>
    <property type="project" value="TreeGrafter"/>
</dbReference>
<name>A0A135W8Y1_9FLAO</name>
<dbReference type="InterPro" id="IPR029045">
    <property type="entry name" value="ClpP/crotonase-like_dom_sf"/>
</dbReference>
<evidence type="ECO:0000259" key="1">
    <source>
        <dbReference type="SMART" id="SM00245"/>
    </source>
</evidence>